<proteinExistence type="predicted"/>
<organism evidence="1 2">
    <name type="scientific">Blastopirellula marina</name>
    <dbReference type="NCBI Taxonomy" id="124"/>
    <lineage>
        <taxon>Bacteria</taxon>
        <taxon>Pseudomonadati</taxon>
        <taxon>Planctomycetota</taxon>
        <taxon>Planctomycetia</taxon>
        <taxon>Pirellulales</taxon>
        <taxon>Pirellulaceae</taxon>
        <taxon>Blastopirellula</taxon>
    </lineage>
</organism>
<accession>A0A2S8FUQ0</accession>
<dbReference type="Proteomes" id="UP000238322">
    <property type="component" value="Unassembled WGS sequence"/>
</dbReference>
<gene>
    <name evidence="1" type="ORF">C5Y83_08170</name>
</gene>
<dbReference type="InterPro" id="IPR018652">
    <property type="entry name" value="DUF2082_NA-bd_Znr"/>
</dbReference>
<dbReference type="RefSeq" id="WP_105329191.1">
    <property type="nucleotide sequence ID" value="NZ_PUHY01000006.1"/>
</dbReference>
<reference evidence="1 2" key="1">
    <citation type="submission" date="2018-02" db="EMBL/GenBank/DDBJ databases">
        <title>Comparative genomes isolates from brazilian mangrove.</title>
        <authorList>
            <person name="Araujo J.E."/>
            <person name="Taketani R.G."/>
            <person name="Silva M.C.P."/>
            <person name="Loureco M.V."/>
            <person name="Andreote F.D."/>
        </authorList>
    </citation>
    <scope>NUCLEOTIDE SEQUENCE [LARGE SCALE GENOMIC DNA]</scope>
    <source>
        <strain evidence="1 2">Hex-1 MGV</strain>
    </source>
</reference>
<evidence type="ECO:0000313" key="2">
    <source>
        <dbReference type="Proteomes" id="UP000238322"/>
    </source>
</evidence>
<protein>
    <submittedName>
        <fullName evidence="1">Uncharacterized protein</fullName>
    </submittedName>
</protein>
<evidence type="ECO:0000313" key="1">
    <source>
        <dbReference type="EMBL" id="PQO35902.1"/>
    </source>
</evidence>
<dbReference type="Pfam" id="PF09855">
    <property type="entry name" value="Zn_ribbon_13"/>
    <property type="match status" value="1"/>
</dbReference>
<dbReference type="EMBL" id="PUHY01000006">
    <property type="protein sequence ID" value="PQO35902.1"/>
    <property type="molecule type" value="Genomic_DNA"/>
</dbReference>
<comment type="caution">
    <text evidence="1">The sequence shown here is derived from an EMBL/GenBank/DDBJ whole genome shotgun (WGS) entry which is preliminary data.</text>
</comment>
<dbReference type="OrthoDB" id="281731at2"/>
<sequence>MPCPACKTEVTETQFRCPGCNYGLAPAPEPQPYKGKPRYLGERCDGKVVESYDAKLSRLYRCDRCRSYGAKVRRIATTGKGLTRMMDWQVHEFIVASCLYCGLIQQFDPSIVDQEARALTLADFFFDL</sequence>
<dbReference type="AlphaFoldDB" id="A0A2S8FUQ0"/>
<name>A0A2S8FUQ0_9BACT</name>